<evidence type="ECO:0000313" key="4">
    <source>
        <dbReference type="Proteomes" id="UP000005953"/>
    </source>
</evidence>
<dbReference type="Gene3D" id="3.10.310.10">
    <property type="entry name" value="Diaminopimelate Epimerase, Chain A, domain 1"/>
    <property type="match status" value="2"/>
</dbReference>
<proteinExistence type="inferred from homology"/>
<feature type="active site" evidence="2">
    <location>
        <position position="46"/>
    </location>
</feature>
<dbReference type="Proteomes" id="UP000005953">
    <property type="component" value="Unassembled WGS sequence"/>
</dbReference>
<dbReference type="PANTHER" id="PTHR13774:SF32">
    <property type="entry name" value="ANTISENSE-ENHANCING SEQUENCE 1"/>
    <property type="match status" value="1"/>
</dbReference>
<dbReference type="Pfam" id="PF02567">
    <property type="entry name" value="PhzC-PhzF"/>
    <property type="match status" value="1"/>
</dbReference>
<reference evidence="3 4" key="1">
    <citation type="submission" date="2006-02" db="EMBL/GenBank/DDBJ databases">
        <authorList>
            <person name="Pinhassi J."/>
            <person name="Pedros-Alio C."/>
            <person name="Ferriera S."/>
            <person name="Johnson J."/>
            <person name="Kravitz S."/>
            <person name="Halpern A."/>
            <person name="Remington K."/>
            <person name="Beeson K."/>
            <person name="Tran B."/>
            <person name="Rogers Y.-H."/>
            <person name="Friedman R."/>
            <person name="Venter J.C."/>
        </authorList>
    </citation>
    <scope>NUCLEOTIDE SEQUENCE [LARGE SCALE GENOMIC DNA]</scope>
    <source>
        <strain evidence="3 4">MED297</strain>
    </source>
</reference>
<dbReference type="AlphaFoldDB" id="A4BKP7"/>
<dbReference type="RefSeq" id="WP_008045393.1">
    <property type="nucleotide sequence ID" value="NZ_CH724152.1"/>
</dbReference>
<name>A4BKP7_9GAMM</name>
<comment type="caution">
    <text evidence="3">The sequence shown here is derived from an EMBL/GenBank/DDBJ whole genome shotgun (WGS) entry which is preliminary data.</text>
</comment>
<accession>A4BKP7</accession>
<evidence type="ECO:0000256" key="2">
    <source>
        <dbReference type="PIRSR" id="PIRSR016184-1"/>
    </source>
</evidence>
<protein>
    <submittedName>
        <fullName evidence="3">Uncharacterized protein</fullName>
    </submittedName>
</protein>
<dbReference type="NCBIfam" id="TIGR00654">
    <property type="entry name" value="PhzF_family"/>
    <property type="match status" value="1"/>
</dbReference>
<dbReference type="InterPro" id="IPR003719">
    <property type="entry name" value="Phenazine_PhzF-like"/>
</dbReference>
<dbReference type="HOGENOM" id="CLU_048756_0_1_6"/>
<dbReference type="SUPFAM" id="SSF54506">
    <property type="entry name" value="Diaminopimelate epimerase-like"/>
    <property type="match status" value="1"/>
</dbReference>
<sequence length="294" mass="32087">MPQPFIVADVFTDKRFGGNPLAVVLDADRLTTAQMQQIAREFNFSETTFVCAPQQGGDYQIRIFTPSSEVPFAGHPNIGTACVLAEHLDVVSGYCFQFEERAGRVPVTVRRTGKLWQAELVAPEPLQFGQVHDPALIAEVLSLSVDDLALQTHSPQITSVGLPFVMVELKTHDALQRARVNTQALDRLLAIEPNPFLHLYVKTADDEVDVRTRMFAPTDGVPEDPATGSANCALAAMLAQYDAADEGEYQLQIAQGDEMGRPSRLFTTITKQAGIVSDVRIAGSSVVFCEGLLR</sequence>
<evidence type="ECO:0000313" key="3">
    <source>
        <dbReference type="EMBL" id="EAR07299.1"/>
    </source>
</evidence>
<dbReference type="EMBL" id="AAOE01000049">
    <property type="protein sequence ID" value="EAR07299.1"/>
    <property type="molecule type" value="Genomic_DNA"/>
</dbReference>
<keyword evidence="4" id="KW-1185">Reference proteome</keyword>
<evidence type="ECO:0000256" key="1">
    <source>
        <dbReference type="ARBA" id="ARBA00008270"/>
    </source>
</evidence>
<dbReference type="GO" id="GO:0005737">
    <property type="term" value="C:cytoplasm"/>
    <property type="evidence" value="ECO:0007669"/>
    <property type="project" value="TreeGrafter"/>
</dbReference>
<dbReference type="OrthoDB" id="9788221at2"/>
<comment type="similarity">
    <text evidence="1">Belongs to the PhzF family.</text>
</comment>
<dbReference type="PANTHER" id="PTHR13774">
    <property type="entry name" value="PHENAZINE BIOSYNTHESIS PROTEIN"/>
    <property type="match status" value="1"/>
</dbReference>
<dbReference type="STRING" id="314283.MED297_07286"/>
<dbReference type="PIRSF" id="PIRSF016184">
    <property type="entry name" value="PhzC_PhzF"/>
    <property type="match status" value="1"/>
</dbReference>
<dbReference type="GO" id="GO:0016853">
    <property type="term" value="F:isomerase activity"/>
    <property type="evidence" value="ECO:0007669"/>
    <property type="project" value="TreeGrafter"/>
</dbReference>
<gene>
    <name evidence="3" type="ORF">MED297_07286</name>
</gene>
<organism evidence="3 4">
    <name type="scientific">Reinekea blandensis MED297</name>
    <dbReference type="NCBI Taxonomy" id="314283"/>
    <lineage>
        <taxon>Bacteria</taxon>
        <taxon>Pseudomonadati</taxon>
        <taxon>Pseudomonadota</taxon>
        <taxon>Gammaproteobacteria</taxon>
        <taxon>Oceanospirillales</taxon>
        <taxon>Saccharospirillaceae</taxon>
        <taxon>Reinekea</taxon>
    </lineage>
</organism>